<evidence type="ECO:0000259" key="2">
    <source>
        <dbReference type="PROSITE" id="PS51038"/>
    </source>
</evidence>
<feature type="compositionally biased region" description="Polar residues" evidence="1">
    <location>
        <begin position="548"/>
        <end position="558"/>
    </location>
</feature>
<dbReference type="PROSITE" id="PS51038">
    <property type="entry name" value="BAH"/>
    <property type="match status" value="1"/>
</dbReference>
<dbReference type="PANTHER" id="PTHR31917:SF101">
    <property type="entry name" value="OS07G0607300 PROTEIN"/>
    <property type="match status" value="1"/>
</dbReference>
<dbReference type="EMBL" id="LR746266">
    <property type="protein sequence ID" value="CAA7393349.1"/>
    <property type="molecule type" value="Genomic_DNA"/>
</dbReference>
<dbReference type="InterPro" id="IPR014002">
    <property type="entry name" value="Agenet_dom_plant"/>
</dbReference>
<name>A0A7I8K8C1_SPIIN</name>
<feature type="compositionally biased region" description="Polar residues" evidence="1">
    <location>
        <begin position="568"/>
        <end position="580"/>
    </location>
</feature>
<dbReference type="CDD" id="cd04721">
    <property type="entry name" value="BAH_plant_1"/>
    <property type="match status" value="1"/>
</dbReference>
<protein>
    <recommendedName>
        <fullName evidence="2">BAH domain-containing protein</fullName>
    </recommendedName>
</protein>
<feature type="region of interest" description="Disordered" evidence="1">
    <location>
        <begin position="603"/>
        <end position="635"/>
    </location>
</feature>
<dbReference type="Proteomes" id="UP000663760">
    <property type="component" value="Chromosome 3"/>
</dbReference>
<dbReference type="Gene3D" id="2.30.30.490">
    <property type="match status" value="1"/>
</dbReference>
<dbReference type="Pfam" id="PF01426">
    <property type="entry name" value="BAH"/>
    <property type="match status" value="1"/>
</dbReference>
<reference evidence="3" key="1">
    <citation type="submission" date="2020-02" db="EMBL/GenBank/DDBJ databases">
        <authorList>
            <person name="Scholz U."/>
            <person name="Mascher M."/>
            <person name="Fiebig A."/>
        </authorList>
    </citation>
    <scope>NUCLEOTIDE SEQUENCE</scope>
</reference>
<dbReference type="InterPro" id="IPR008395">
    <property type="entry name" value="Agenet-like_dom"/>
</dbReference>
<proteinExistence type="predicted"/>
<evidence type="ECO:0000256" key="1">
    <source>
        <dbReference type="SAM" id="MobiDB-lite"/>
    </source>
</evidence>
<evidence type="ECO:0000313" key="3">
    <source>
        <dbReference type="EMBL" id="CAA7393349.1"/>
    </source>
</evidence>
<evidence type="ECO:0000313" key="4">
    <source>
        <dbReference type="Proteomes" id="UP000663760"/>
    </source>
</evidence>
<dbReference type="PANTHER" id="PTHR31917">
    <property type="entry name" value="AGENET DOMAIN-CONTAINING PROTEIN-RELATED"/>
    <property type="match status" value="1"/>
</dbReference>
<sequence length="635" mass="71298">MAVNGRDFVEWREHFVSQERGSRVVHFFLEDSSGESFLAAVGTERSLRHMLYVVAEEFLQAAGIDKSAASCLKWRSRREVVDWLKTFLAKQICTQDPSSSPITSPLDGINDPEAYLNKNVSTRNLRSHNSDIFWSGVSWTCSKQLKHYKAFCRNGTTIAIHSFVVVMSEGEENHYLAYLEDMYEDKKGQKKVRVRWFHQNQEVVGSIPPPTPHPREVFITPYMQVISAECLDDLATVLTPEHYDKCLANLPYACSAGIHLCSRQYSKNKFKPFDLSTLHGYFDQSILACLDICISGEHKESLQRTSLKCLSNNISDLRGHLSFIAGGLSIRSLGHNSQIAMNGSTFQSTKFGLSERKSLTVKLIRPFSHVVLPFKVDEKVELLCQDSGIRGCWFRCTVLQLSQRRLKVRYDDLTDEDGFGNLEEWVPIFRRAAPCKLEIRHSGRLMIRPCRPHDDSSESAVYEIGSAVDAWRNDGWWEGLVIGVNDFSNVIKVYFPGEDKVLDCPRSDLRISKDWIKNDWVNIEAKPLALPVLSSIISGAQASSLPTFTRATESGSSEMSDHDAAESMRSNSNEGKAQTTGGVLGGIVAAALDITKVYSRKRRRDEDGIKLEGDNGKDIDRMGDGHSDDSGRMGC</sequence>
<dbReference type="OrthoDB" id="1883212at2759"/>
<feature type="region of interest" description="Disordered" evidence="1">
    <location>
        <begin position="548"/>
        <end position="580"/>
    </location>
</feature>
<keyword evidence="4" id="KW-1185">Reference proteome</keyword>
<dbReference type="SMART" id="SM00743">
    <property type="entry name" value="Agenet"/>
    <property type="match status" value="2"/>
</dbReference>
<feature type="compositionally biased region" description="Basic and acidic residues" evidence="1">
    <location>
        <begin position="604"/>
        <end position="635"/>
    </location>
</feature>
<dbReference type="InterPro" id="IPR043151">
    <property type="entry name" value="BAH_sf"/>
</dbReference>
<gene>
    <name evidence="3" type="ORF">SI8410_03004111</name>
</gene>
<dbReference type="Pfam" id="PF05641">
    <property type="entry name" value="Agenet"/>
    <property type="match status" value="1"/>
</dbReference>
<accession>A0A7I8K8C1</accession>
<dbReference type="AlphaFoldDB" id="A0A7I8K8C1"/>
<dbReference type="SMART" id="SM00439">
    <property type="entry name" value="BAH"/>
    <property type="match status" value="1"/>
</dbReference>
<dbReference type="InterPro" id="IPR001025">
    <property type="entry name" value="BAH_dom"/>
</dbReference>
<dbReference type="GO" id="GO:0003682">
    <property type="term" value="F:chromatin binding"/>
    <property type="evidence" value="ECO:0007669"/>
    <property type="project" value="InterPro"/>
</dbReference>
<feature type="domain" description="BAH" evidence="2">
    <location>
        <begin position="156"/>
        <end position="276"/>
    </location>
</feature>
<dbReference type="CDD" id="cd20405">
    <property type="entry name" value="Tudor_Agenet_AtDUF_rpt1_3"/>
    <property type="match status" value="1"/>
</dbReference>
<organism evidence="3 4">
    <name type="scientific">Spirodela intermedia</name>
    <name type="common">Intermediate duckweed</name>
    <dbReference type="NCBI Taxonomy" id="51605"/>
    <lineage>
        <taxon>Eukaryota</taxon>
        <taxon>Viridiplantae</taxon>
        <taxon>Streptophyta</taxon>
        <taxon>Embryophyta</taxon>
        <taxon>Tracheophyta</taxon>
        <taxon>Spermatophyta</taxon>
        <taxon>Magnoliopsida</taxon>
        <taxon>Liliopsida</taxon>
        <taxon>Araceae</taxon>
        <taxon>Lemnoideae</taxon>
        <taxon>Spirodela</taxon>
    </lineage>
</organism>